<keyword evidence="1" id="KW-0472">Membrane</keyword>
<protein>
    <recommendedName>
        <fullName evidence="2">DUF4234 domain-containing protein</fullName>
    </recommendedName>
</protein>
<feature type="transmembrane region" description="Helical" evidence="1">
    <location>
        <begin position="91"/>
        <end position="113"/>
    </location>
</feature>
<dbReference type="InterPro" id="IPR025328">
    <property type="entry name" value="DUF4234"/>
</dbReference>
<feature type="transmembrane region" description="Helical" evidence="1">
    <location>
        <begin position="9"/>
        <end position="29"/>
    </location>
</feature>
<gene>
    <name evidence="3" type="ORF">SAMN02745190_01883</name>
</gene>
<sequence>MQKIERHDITLRILFTFLTCGLYGLYWMAQVTNDVHAVSGKPQCAGGGKAVLFSVLTCSIYMYYWIYKIGGELVEARYRMGLALDVVEKKIYRNVIVIMTLVSIGISGLQIILQSFDDEYAKMNPDLLLMLLFWAFIINVVIQGGLAALLLWFVYKRSNPSPRILYVLMFLLRTNIFTLGFLQDSLNDISDRQANGEIELQR</sequence>
<dbReference type="Proteomes" id="UP000184404">
    <property type="component" value="Unassembled WGS sequence"/>
</dbReference>
<keyword evidence="1" id="KW-1133">Transmembrane helix</keyword>
<feature type="transmembrane region" description="Helical" evidence="1">
    <location>
        <begin position="164"/>
        <end position="182"/>
    </location>
</feature>
<keyword evidence="1" id="KW-0812">Transmembrane</keyword>
<feature type="transmembrane region" description="Helical" evidence="1">
    <location>
        <begin position="49"/>
        <end position="70"/>
    </location>
</feature>
<keyword evidence="4" id="KW-1185">Reference proteome</keyword>
<name>A0A1M4Z137_9FIRM</name>
<dbReference type="AlphaFoldDB" id="A0A1M4Z137"/>
<reference evidence="3 4" key="1">
    <citation type="submission" date="2016-11" db="EMBL/GenBank/DDBJ databases">
        <authorList>
            <person name="Jaros S."/>
            <person name="Januszkiewicz K."/>
            <person name="Wedrychowicz H."/>
        </authorList>
    </citation>
    <scope>NUCLEOTIDE SEQUENCE [LARGE SCALE GENOMIC DNA]</scope>
    <source>
        <strain evidence="3 4">DSM 10502</strain>
    </source>
</reference>
<dbReference type="STRING" id="1123243.SAMN02745190_01883"/>
<feature type="domain" description="DUF4234" evidence="2">
    <location>
        <begin position="9"/>
        <end position="74"/>
    </location>
</feature>
<evidence type="ECO:0000313" key="3">
    <source>
        <dbReference type="EMBL" id="SHF11779.1"/>
    </source>
</evidence>
<dbReference type="RefSeq" id="WP_072935970.1">
    <property type="nucleotide sequence ID" value="NZ_FQUG01000007.1"/>
</dbReference>
<evidence type="ECO:0000256" key="1">
    <source>
        <dbReference type="SAM" id="Phobius"/>
    </source>
</evidence>
<organism evidence="3 4">
    <name type="scientific">Schwartzia succinivorans DSM 10502</name>
    <dbReference type="NCBI Taxonomy" id="1123243"/>
    <lineage>
        <taxon>Bacteria</taxon>
        <taxon>Bacillati</taxon>
        <taxon>Bacillota</taxon>
        <taxon>Negativicutes</taxon>
        <taxon>Selenomonadales</taxon>
        <taxon>Selenomonadaceae</taxon>
        <taxon>Schwartzia</taxon>
    </lineage>
</organism>
<feature type="transmembrane region" description="Helical" evidence="1">
    <location>
        <begin position="133"/>
        <end position="155"/>
    </location>
</feature>
<dbReference type="EMBL" id="FQUG01000007">
    <property type="protein sequence ID" value="SHF11779.1"/>
    <property type="molecule type" value="Genomic_DNA"/>
</dbReference>
<dbReference type="OrthoDB" id="192868at2"/>
<accession>A0A1M4Z137</accession>
<dbReference type="Pfam" id="PF14018">
    <property type="entry name" value="DUF4234"/>
    <property type="match status" value="1"/>
</dbReference>
<proteinExistence type="predicted"/>
<evidence type="ECO:0000259" key="2">
    <source>
        <dbReference type="Pfam" id="PF14018"/>
    </source>
</evidence>
<evidence type="ECO:0000313" key="4">
    <source>
        <dbReference type="Proteomes" id="UP000184404"/>
    </source>
</evidence>